<proteinExistence type="inferred from homology"/>
<dbReference type="OrthoDB" id="637682at2759"/>
<dbReference type="GO" id="GO:0003676">
    <property type="term" value="F:nucleic acid binding"/>
    <property type="evidence" value="ECO:0007669"/>
    <property type="project" value="InterPro"/>
</dbReference>
<reference evidence="4 5" key="1">
    <citation type="submission" date="2017-08" db="EMBL/GenBank/DDBJ databases">
        <title>Acidophilic green algal genome provides insights into adaptation to an acidic environment.</title>
        <authorList>
            <person name="Hirooka S."/>
            <person name="Hirose Y."/>
            <person name="Kanesaki Y."/>
            <person name="Higuchi S."/>
            <person name="Fujiwara T."/>
            <person name="Onuma R."/>
            <person name="Era A."/>
            <person name="Ohbayashi R."/>
            <person name="Uzuka A."/>
            <person name="Nozaki H."/>
            <person name="Yoshikawa H."/>
            <person name="Miyagishima S.Y."/>
        </authorList>
    </citation>
    <scope>NUCLEOTIDE SEQUENCE [LARGE SCALE GENOMIC DNA]</scope>
    <source>
        <strain evidence="4 5">NIES-2499</strain>
    </source>
</reference>
<keyword evidence="3" id="KW-0809">Transit peptide</keyword>
<evidence type="ECO:0008006" key="6">
    <source>
        <dbReference type="Google" id="ProtNLM"/>
    </source>
</evidence>
<keyword evidence="2" id="KW-0805">Transcription regulation</keyword>
<evidence type="ECO:0000313" key="5">
    <source>
        <dbReference type="Proteomes" id="UP000232323"/>
    </source>
</evidence>
<dbReference type="GO" id="GO:0006353">
    <property type="term" value="P:DNA-templated transcription termination"/>
    <property type="evidence" value="ECO:0007669"/>
    <property type="project" value="UniProtKB-KW"/>
</dbReference>
<evidence type="ECO:0000256" key="1">
    <source>
        <dbReference type="ARBA" id="ARBA00007692"/>
    </source>
</evidence>
<organism evidence="4 5">
    <name type="scientific">Chlamydomonas eustigma</name>
    <dbReference type="NCBI Taxonomy" id="1157962"/>
    <lineage>
        <taxon>Eukaryota</taxon>
        <taxon>Viridiplantae</taxon>
        <taxon>Chlorophyta</taxon>
        <taxon>core chlorophytes</taxon>
        <taxon>Chlorophyceae</taxon>
        <taxon>CS clade</taxon>
        <taxon>Chlamydomonadales</taxon>
        <taxon>Chlamydomonadaceae</taxon>
        <taxon>Chlamydomonas</taxon>
    </lineage>
</organism>
<dbReference type="SMART" id="SM00733">
    <property type="entry name" value="Mterf"/>
    <property type="match status" value="3"/>
</dbReference>
<evidence type="ECO:0000313" key="4">
    <source>
        <dbReference type="EMBL" id="GAX72795.1"/>
    </source>
</evidence>
<evidence type="ECO:0000256" key="2">
    <source>
        <dbReference type="ARBA" id="ARBA00022472"/>
    </source>
</evidence>
<dbReference type="Gene3D" id="1.25.70.10">
    <property type="entry name" value="Transcription termination factor 3, mitochondrial"/>
    <property type="match status" value="1"/>
</dbReference>
<gene>
    <name evidence="4" type="ORF">CEUSTIGMA_g250.t1</name>
</gene>
<sequence length="205" mass="22672">MRILECGHGVHFHQSSHSRVKPPKITQKFSCRASSSGSEALRALKPSGPKFTAGGAADPEYTAASDYLKTIGFTNIAEISRVLDIATNPNSVLMGKTKNAHARSLDVEKDIMPVVTFLQEKGVKVGDVYKVIIGHPPVICYSIQHLKSFWEYFESLSITNVGDVIAKRPNLLGLNVDKNLRKIVEYLQYVETPPETIIKYLTDSI</sequence>
<dbReference type="InterPro" id="IPR038538">
    <property type="entry name" value="MTERF_sf"/>
</dbReference>
<dbReference type="EMBL" id="BEGY01000001">
    <property type="protein sequence ID" value="GAX72795.1"/>
    <property type="molecule type" value="Genomic_DNA"/>
</dbReference>
<protein>
    <recommendedName>
        <fullName evidence="6">Mitochondrial transcription termination factor family protein</fullName>
    </recommendedName>
</protein>
<keyword evidence="5" id="KW-1185">Reference proteome</keyword>
<accession>A0A250WPM3</accession>
<comment type="similarity">
    <text evidence="1">Belongs to the mTERF family.</text>
</comment>
<dbReference type="Pfam" id="PF02536">
    <property type="entry name" value="mTERF"/>
    <property type="match status" value="1"/>
</dbReference>
<comment type="caution">
    <text evidence="4">The sequence shown here is derived from an EMBL/GenBank/DDBJ whole genome shotgun (WGS) entry which is preliminary data.</text>
</comment>
<dbReference type="Proteomes" id="UP000232323">
    <property type="component" value="Unassembled WGS sequence"/>
</dbReference>
<keyword evidence="2" id="KW-0806">Transcription termination</keyword>
<dbReference type="InterPro" id="IPR003690">
    <property type="entry name" value="MTERF"/>
</dbReference>
<name>A0A250WPM3_9CHLO</name>
<evidence type="ECO:0000256" key="3">
    <source>
        <dbReference type="ARBA" id="ARBA00022946"/>
    </source>
</evidence>
<dbReference type="AlphaFoldDB" id="A0A250WPM3"/>
<keyword evidence="2" id="KW-0804">Transcription</keyword>